<feature type="disulfide bond" evidence="6">
    <location>
        <begin position="721"/>
        <end position="730"/>
    </location>
</feature>
<keyword evidence="4 8" id="KW-0472">Membrane</keyword>
<gene>
    <name evidence="11" type="ORF">WKI299_LOCUS11417</name>
</gene>
<feature type="transmembrane region" description="Helical" evidence="8">
    <location>
        <begin position="1279"/>
        <end position="1303"/>
    </location>
</feature>
<feature type="disulfide bond" evidence="6">
    <location>
        <begin position="899"/>
        <end position="908"/>
    </location>
</feature>
<dbReference type="InterPro" id="IPR002172">
    <property type="entry name" value="LDrepeatLR_classA_rpt"/>
</dbReference>
<dbReference type="Proteomes" id="UP000663856">
    <property type="component" value="Unassembled WGS sequence"/>
</dbReference>
<name>A0A816Q902_9BILA</name>
<evidence type="ECO:0000259" key="9">
    <source>
        <dbReference type="PROSITE" id="PS50026"/>
    </source>
</evidence>
<protein>
    <submittedName>
        <fullName evidence="11">Uncharacterized protein</fullName>
    </submittedName>
</protein>
<feature type="transmembrane region" description="Helical" evidence="8">
    <location>
        <begin position="1409"/>
        <end position="1432"/>
    </location>
</feature>
<feature type="domain" description="G-protein coupled receptors family 1 profile" evidence="10">
    <location>
        <begin position="1258"/>
        <end position="1506"/>
    </location>
</feature>
<dbReference type="PROSITE" id="PS00022">
    <property type="entry name" value="EGF_1"/>
    <property type="match status" value="5"/>
</dbReference>
<feature type="domain" description="EGF-like" evidence="9">
    <location>
        <begin position="695"/>
        <end position="731"/>
    </location>
</feature>
<keyword evidence="6" id="KW-0245">EGF-like domain</keyword>
<dbReference type="InterPro" id="IPR000742">
    <property type="entry name" value="EGF"/>
</dbReference>
<evidence type="ECO:0000256" key="5">
    <source>
        <dbReference type="ARBA" id="ARBA00023157"/>
    </source>
</evidence>
<dbReference type="Gene3D" id="2.10.25.10">
    <property type="entry name" value="Laminin"/>
    <property type="match status" value="2"/>
</dbReference>
<feature type="disulfide bond" evidence="7">
    <location>
        <begin position="433"/>
        <end position="451"/>
    </location>
</feature>
<feature type="disulfide bond" evidence="7">
    <location>
        <begin position="426"/>
        <end position="438"/>
    </location>
</feature>
<dbReference type="CDD" id="cd00112">
    <property type="entry name" value="LDLa"/>
    <property type="match status" value="1"/>
</dbReference>
<feature type="disulfide bond" evidence="6">
    <location>
        <begin position="943"/>
        <end position="952"/>
    </location>
</feature>
<evidence type="ECO:0000313" key="12">
    <source>
        <dbReference type="Proteomes" id="UP000663856"/>
    </source>
</evidence>
<dbReference type="CDD" id="cd00637">
    <property type="entry name" value="7tm_classA_rhodopsin-like"/>
    <property type="match status" value="1"/>
</dbReference>
<evidence type="ECO:0000256" key="6">
    <source>
        <dbReference type="PROSITE-ProRule" id="PRU00076"/>
    </source>
</evidence>
<keyword evidence="3 8" id="KW-1133">Transmembrane helix</keyword>
<dbReference type="Gene3D" id="4.10.400.10">
    <property type="entry name" value="Low-density Lipoprotein Receptor"/>
    <property type="match status" value="1"/>
</dbReference>
<comment type="subcellular location">
    <subcellularLocation>
        <location evidence="1">Membrane</location>
    </subcellularLocation>
</comment>
<dbReference type="PANTHER" id="PTHR24033:SF151">
    <property type="entry name" value="NOTCH 2"/>
    <property type="match status" value="1"/>
</dbReference>
<evidence type="ECO:0000256" key="1">
    <source>
        <dbReference type="ARBA" id="ARBA00004370"/>
    </source>
</evidence>
<dbReference type="PROSITE" id="PS50068">
    <property type="entry name" value="LDLRA_2"/>
    <property type="match status" value="1"/>
</dbReference>
<dbReference type="CDD" id="cd00054">
    <property type="entry name" value="EGF_CA"/>
    <property type="match status" value="1"/>
</dbReference>
<evidence type="ECO:0000256" key="8">
    <source>
        <dbReference type="SAM" id="Phobius"/>
    </source>
</evidence>
<sequence>MDFSDEFSSDKSADENVGQLRSTCYAYALNFACDESMCHSNEISCGNGQCVKSNRVLLLDSVSIRATSCFNLKEYNYICETFPFATMWSKPGGMCHMLGKYHSEFINHRSREDYCKYLVKCALSKGFERHCPCSYNCSELIQGHCPSDRIAYPAQPLIRPYVTSIYYRNRDWSKNDNDKLPDEYHLSGSIKCRGYQANLPADNPIIIYKDAEFNSIVWETLFCDVANQDASPFAVQYDHDCWSSIGRTFTGRLYHFYNVFPPTVRCISAYRILDGEQDSLFSIDEQSKILGELRGKTPCQSQKRFRLRCSDELFTCLQVRKLGDGRSDCPNGMDESIVIDEMTNENLFISSILCDKPTDSSCQLIRKHLIDSWTYNSDSHASTYITEESERGSQGWHIPFRSYCNTFWNTRSQMDENSIYCQQWECAENEYQCLSGHCISSEWVCDGRWDCPDASDEQALFAITGQLSPHNQHVIGDLEQLKKKCYDKYKYGPFSNICNITREFPCLLANVSDPLNIVRNRPCINLKQIGDGVMDCFNNLDERNMIAGCRQKQKEFDIYCETNGQCIPQVLMCNRRCQNPKDDGPICSLIGKSGTSCPGQFDAVCLNGSCIIEGRCNGIIECPNGEDEYWWHSRANSLLDLSSGNRNKPQTTKHIEILRFLPNFPVKQALPSSLLQSFLSKNMPSIDLRDLTEYELIEFAFMCNKGVRFLDTLENKYACFCPPSFYGPNCEYMSDRVTVFTHIDLDNYVNSSINTVAIKLLIKFMFNNNLLLDHREVHVFPSFEEKNFYTKHKIHLLYPRSGGFLKHKRERRLQRAAIIYEHPYSIHFEAYELSTNFSINPIGVWHYPIYFDFLPAFRLAKILRFPMNWNDPCSSNPCPLNTTKCQRILNSNTSYMCSCLSGFYGENCDQYDKQCSTFCSPNAICKAIDRPIVSGAQHPFCICPLGYFGPRCYLRHNQCDSGICLNNGTCFPLLDPSLLNLFKCICTPQFYGKNCENEKTSVYIELNITQEDEIHALVVQYFDYDTTTLELIIKKQVLSEVVPASFTLSLGQELVPVFSLLKLYGSDYEPRFHLLYIKQNASTVNISSTVNKNTTFCPKSATFFVNRSKFILQKIFCDEETYEIVLKGMNLATPYVFLYHKICQQKKLSLHRPMFCFHDDDYLCICEQNFRRAECFGYNHSLDSCSHCVANGRCIKGDLLNPNDFICLCPRCHHGHLCQFSTELFSFTLNLLIVSHPLSVQIVYLTLIIILCLIGLFSNFCSVLTFIRSNTRKFGVGNYILILSIINQLCMLSLVLKIFHVILEPLSQWHDAIFCKTINYFLSVLTRSNYWLSSWIAIERVLIVLFPTVSRFRQPQIALGLSAFTLLVILGFHTHELIYYTVTQSICMTNFEINPAIAQYNRISVLIHYLLPFCIQIISITILVGSAARSRAKLGRHPFIQLLKKQFKKQKELYITPIVIVLSLLPHAVLSFSFACTRLSQSWEKHTLLIAYLLSYTPQILGFILLVMPSSVYKKEFQQTWLGKTQYMKWILKSHTDSSMYQTKMTLN</sequence>
<evidence type="ECO:0000256" key="2">
    <source>
        <dbReference type="ARBA" id="ARBA00022692"/>
    </source>
</evidence>
<evidence type="ECO:0000259" key="10">
    <source>
        <dbReference type="PROSITE" id="PS50262"/>
    </source>
</evidence>
<dbReference type="PROSITE" id="PS50262">
    <property type="entry name" value="G_PROTEIN_RECEP_F1_2"/>
    <property type="match status" value="1"/>
</dbReference>
<dbReference type="PANTHER" id="PTHR24033">
    <property type="entry name" value="EGF-LIKE DOMAIN-CONTAINING PROTEIN"/>
    <property type="match status" value="1"/>
</dbReference>
<feature type="transmembrane region" description="Helical" evidence="8">
    <location>
        <begin position="1487"/>
        <end position="1508"/>
    </location>
</feature>
<feature type="transmembrane region" description="Helical" evidence="8">
    <location>
        <begin position="1330"/>
        <end position="1350"/>
    </location>
</feature>
<dbReference type="SMART" id="SM00192">
    <property type="entry name" value="LDLa"/>
    <property type="match status" value="4"/>
</dbReference>
<keyword evidence="2 8" id="KW-0812">Transmembrane</keyword>
<keyword evidence="5 6" id="KW-1015">Disulfide bond</keyword>
<evidence type="ECO:0000256" key="4">
    <source>
        <dbReference type="ARBA" id="ARBA00023136"/>
    </source>
</evidence>
<comment type="caution">
    <text evidence="6">Lacks conserved residue(s) required for the propagation of feature annotation.</text>
</comment>
<dbReference type="PRINTS" id="PR00261">
    <property type="entry name" value="LDLRECEPTOR"/>
</dbReference>
<accession>A0A816Q902</accession>
<reference evidence="11" key="1">
    <citation type="submission" date="2021-02" db="EMBL/GenBank/DDBJ databases">
        <authorList>
            <person name="Nowell W R."/>
        </authorList>
    </citation>
    <scope>NUCLEOTIDE SEQUENCE</scope>
</reference>
<dbReference type="Pfam" id="PF00057">
    <property type="entry name" value="Ldl_recept_a"/>
    <property type="match status" value="1"/>
</dbReference>
<dbReference type="InterPro" id="IPR051830">
    <property type="entry name" value="NOTCH_homolog"/>
</dbReference>
<proteinExistence type="predicted"/>
<feature type="transmembrane region" description="Helical" evidence="8">
    <location>
        <begin position="1357"/>
        <end position="1375"/>
    </location>
</feature>
<evidence type="ECO:0000313" key="11">
    <source>
        <dbReference type="EMBL" id="CAF2057207.1"/>
    </source>
</evidence>
<dbReference type="EMBL" id="CAJNRF010004199">
    <property type="protein sequence ID" value="CAF2057207.1"/>
    <property type="molecule type" value="Genomic_DNA"/>
</dbReference>
<evidence type="ECO:0000256" key="7">
    <source>
        <dbReference type="PROSITE-ProRule" id="PRU00124"/>
    </source>
</evidence>
<evidence type="ECO:0000256" key="3">
    <source>
        <dbReference type="ARBA" id="ARBA00022989"/>
    </source>
</evidence>
<feature type="domain" description="EGF-like" evidence="9">
    <location>
        <begin position="869"/>
        <end position="909"/>
    </location>
</feature>
<dbReference type="InterPro" id="IPR017452">
    <property type="entry name" value="GPCR_Rhodpsn_7TM"/>
</dbReference>
<comment type="caution">
    <text evidence="11">The sequence shown here is derived from an EMBL/GenBank/DDBJ whole genome shotgun (WGS) entry which is preliminary data.</text>
</comment>
<feature type="domain" description="EGF-like" evidence="9">
    <location>
        <begin position="955"/>
        <end position="996"/>
    </location>
</feature>
<dbReference type="SMART" id="SM00181">
    <property type="entry name" value="EGF"/>
    <property type="match status" value="5"/>
</dbReference>
<feature type="disulfide bond" evidence="6">
    <location>
        <begin position="986"/>
        <end position="995"/>
    </location>
</feature>
<dbReference type="Gene3D" id="1.20.1070.10">
    <property type="entry name" value="Rhodopsin 7-helix transmembrane proteins"/>
    <property type="match status" value="1"/>
</dbReference>
<organism evidence="11 12">
    <name type="scientific">Rotaria magnacalcarata</name>
    <dbReference type="NCBI Taxonomy" id="392030"/>
    <lineage>
        <taxon>Eukaryota</taxon>
        <taxon>Metazoa</taxon>
        <taxon>Spiralia</taxon>
        <taxon>Gnathifera</taxon>
        <taxon>Rotifera</taxon>
        <taxon>Eurotatoria</taxon>
        <taxon>Bdelloidea</taxon>
        <taxon>Philodinida</taxon>
        <taxon>Philodinidae</taxon>
        <taxon>Rotaria</taxon>
    </lineage>
</organism>
<dbReference type="PROSITE" id="PS01186">
    <property type="entry name" value="EGF_2"/>
    <property type="match status" value="2"/>
</dbReference>
<feature type="disulfide bond" evidence="6">
    <location>
        <begin position="915"/>
        <end position="925"/>
    </location>
</feature>
<dbReference type="SUPFAM" id="SSF57196">
    <property type="entry name" value="EGF/Laminin"/>
    <property type="match status" value="1"/>
</dbReference>
<feature type="transmembrane region" description="Helical" evidence="8">
    <location>
        <begin position="1453"/>
        <end position="1475"/>
    </location>
</feature>
<feature type="domain" description="EGF-like" evidence="9">
    <location>
        <begin position="911"/>
        <end position="953"/>
    </location>
</feature>
<dbReference type="PROSITE" id="PS50026">
    <property type="entry name" value="EGF_3"/>
    <property type="match status" value="4"/>
</dbReference>
<dbReference type="InterPro" id="IPR036055">
    <property type="entry name" value="LDL_receptor-like_sf"/>
</dbReference>
<dbReference type="GO" id="GO:0016020">
    <property type="term" value="C:membrane"/>
    <property type="evidence" value="ECO:0007669"/>
    <property type="project" value="UniProtKB-SubCell"/>
</dbReference>
<dbReference type="SUPFAM" id="SSF57424">
    <property type="entry name" value="LDL receptor-like module"/>
    <property type="match status" value="1"/>
</dbReference>
<dbReference type="SUPFAM" id="SSF81321">
    <property type="entry name" value="Family A G protein-coupled receptor-like"/>
    <property type="match status" value="1"/>
</dbReference>
<feature type="transmembrane region" description="Helical" evidence="8">
    <location>
        <begin position="1242"/>
        <end position="1267"/>
    </location>
</feature>